<reference evidence="6" key="2">
    <citation type="submission" date="2025-09" db="UniProtKB">
        <authorList>
            <consortium name="Ensembl"/>
        </authorList>
    </citation>
    <scope>IDENTIFICATION</scope>
</reference>
<proteinExistence type="predicted"/>
<keyword evidence="7" id="KW-1185">Reference proteome</keyword>
<evidence type="ECO:0000313" key="7">
    <source>
        <dbReference type="Proteomes" id="UP000694391"/>
    </source>
</evidence>
<name>A0A8C0KY08_CANLU</name>
<evidence type="ECO:0000256" key="1">
    <source>
        <dbReference type="ARBA" id="ARBA00022527"/>
    </source>
</evidence>
<dbReference type="GeneTree" id="ENSGT00940000153544"/>
<dbReference type="Ensembl" id="ENSCAFT00020025486.1">
    <property type="protein sequence ID" value="ENSCAFP00020022009.1"/>
    <property type="gene ID" value="ENSCAFG00020017389.1"/>
</dbReference>
<keyword evidence="3" id="KW-0418">Kinase</keyword>
<accession>A0A8C0KY08</accession>
<evidence type="ECO:0000256" key="4">
    <source>
        <dbReference type="ARBA" id="ARBA00047899"/>
    </source>
</evidence>
<dbReference type="InterPro" id="IPR050839">
    <property type="entry name" value="Rho-assoc_Ser/Thr_Kinase"/>
</dbReference>
<comment type="catalytic activity">
    <reaction evidence="5">
        <text>L-seryl-[protein] + ATP = O-phospho-L-seryl-[protein] + ADP + H(+)</text>
        <dbReference type="Rhea" id="RHEA:17989"/>
        <dbReference type="Rhea" id="RHEA-COMP:9863"/>
        <dbReference type="Rhea" id="RHEA-COMP:11604"/>
        <dbReference type="ChEBI" id="CHEBI:15378"/>
        <dbReference type="ChEBI" id="CHEBI:29999"/>
        <dbReference type="ChEBI" id="CHEBI:30616"/>
        <dbReference type="ChEBI" id="CHEBI:83421"/>
        <dbReference type="ChEBI" id="CHEBI:456216"/>
        <dbReference type="EC" id="2.7.11.1"/>
    </reaction>
</comment>
<dbReference type="Gene3D" id="1.10.510.10">
    <property type="entry name" value="Transferase(Phosphotransferase) domain 1"/>
    <property type="match status" value="1"/>
</dbReference>
<dbReference type="GO" id="GO:0005856">
    <property type="term" value="C:cytoskeleton"/>
    <property type="evidence" value="ECO:0007669"/>
    <property type="project" value="TreeGrafter"/>
</dbReference>
<evidence type="ECO:0000256" key="5">
    <source>
        <dbReference type="ARBA" id="ARBA00048679"/>
    </source>
</evidence>
<organism evidence="6 7">
    <name type="scientific">Canis lupus dingo</name>
    <name type="common">dingo</name>
    <dbReference type="NCBI Taxonomy" id="286419"/>
    <lineage>
        <taxon>Eukaryota</taxon>
        <taxon>Metazoa</taxon>
        <taxon>Chordata</taxon>
        <taxon>Craniata</taxon>
        <taxon>Vertebrata</taxon>
        <taxon>Euteleostomi</taxon>
        <taxon>Mammalia</taxon>
        <taxon>Eutheria</taxon>
        <taxon>Laurasiatheria</taxon>
        <taxon>Carnivora</taxon>
        <taxon>Caniformia</taxon>
        <taxon>Canidae</taxon>
        <taxon>Canis</taxon>
    </lineage>
</organism>
<keyword evidence="1" id="KW-0723">Serine/threonine-protein kinase</keyword>
<evidence type="ECO:0000256" key="3">
    <source>
        <dbReference type="ARBA" id="ARBA00022777"/>
    </source>
</evidence>
<dbReference type="GO" id="GO:0005737">
    <property type="term" value="C:cytoplasm"/>
    <property type="evidence" value="ECO:0007669"/>
    <property type="project" value="TreeGrafter"/>
</dbReference>
<evidence type="ECO:0000313" key="6">
    <source>
        <dbReference type="Ensembl" id="ENSCAFP00020022009.1"/>
    </source>
</evidence>
<dbReference type="PANTHER" id="PTHR22988">
    <property type="entry name" value="MYOTONIC DYSTROPHY S/T KINASE-RELATED"/>
    <property type="match status" value="1"/>
</dbReference>
<dbReference type="AlphaFoldDB" id="A0A8C0KY08"/>
<dbReference type="GO" id="GO:0031032">
    <property type="term" value="P:actomyosin structure organization"/>
    <property type="evidence" value="ECO:0007669"/>
    <property type="project" value="TreeGrafter"/>
</dbReference>
<reference evidence="6" key="1">
    <citation type="submission" date="2025-08" db="UniProtKB">
        <authorList>
            <consortium name="Ensembl"/>
        </authorList>
    </citation>
    <scope>IDENTIFICATION</scope>
</reference>
<evidence type="ECO:0000256" key="2">
    <source>
        <dbReference type="ARBA" id="ARBA00022553"/>
    </source>
</evidence>
<keyword evidence="3" id="KW-0808">Transferase</keyword>
<protein>
    <submittedName>
        <fullName evidence="6">Uncharacterized protein</fullName>
    </submittedName>
</protein>
<dbReference type="Proteomes" id="UP000694391">
    <property type="component" value="Unplaced"/>
</dbReference>
<dbReference type="PANTHER" id="PTHR22988:SF71">
    <property type="entry name" value="CITRON RHO-INTERACTING KINASE"/>
    <property type="match status" value="1"/>
</dbReference>
<dbReference type="GO" id="GO:0004674">
    <property type="term" value="F:protein serine/threonine kinase activity"/>
    <property type="evidence" value="ECO:0007669"/>
    <property type="project" value="UniProtKB-KW"/>
</dbReference>
<sequence length="134" mass="15722">MDWKILKILTFPPEVPISEKAKDLILRFCSEWEHRIGAPGVEEIKSNSFFEDVDWEHIRERPAAILLKSKALMIPQTWMNFQNLIFLSQLVMATSNHPETDYKNKDWVFINYTYKRFEGLTARGAIPSYMKAAK</sequence>
<keyword evidence="2" id="KW-0597">Phosphoprotein</keyword>
<comment type="catalytic activity">
    <reaction evidence="4">
        <text>L-threonyl-[protein] + ATP = O-phospho-L-threonyl-[protein] + ADP + H(+)</text>
        <dbReference type="Rhea" id="RHEA:46608"/>
        <dbReference type="Rhea" id="RHEA-COMP:11060"/>
        <dbReference type="Rhea" id="RHEA-COMP:11605"/>
        <dbReference type="ChEBI" id="CHEBI:15378"/>
        <dbReference type="ChEBI" id="CHEBI:30013"/>
        <dbReference type="ChEBI" id="CHEBI:30616"/>
        <dbReference type="ChEBI" id="CHEBI:61977"/>
        <dbReference type="ChEBI" id="CHEBI:456216"/>
        <dbReference type="EC" id="2.7.11.1"/>
    </reaction>
</comment>